<reference evidence="2 3" key="1">
    <citation type="journal article" date="2022" name="bioRxiv">
        <title>Genomics of Preaxostyla Flagellates Illuminates Evolutionary Transitions and the Path Towards Mitochondrial Loss.</title>
        <authorList>
            <person name="Novak L.V.F."/>
            <person name="Treitli S.C."/>
            <person name="Pyrih J."/>
            <person name="Halakuc P."/>
            <person name="Pipaliya S.V."/>
            <person name="Vacek V."/>
            <person name="Brzon O."/>
            <person name="Soukal P."/>
            <person name="Eme L."/>
            <person name="Dacks J.B."/>
            <person name="Karnkowska A."/>
            <person name="Elias M."/>
            <person name="Hampl V."/>
        </authorList>
    </citation>
    <scope>NUCLEOTIDE SEQUENCE [LARGE SCALE GENOMIC DNA]</scope>
    <source>
        <strain evidence="2">NAU3</strain>
        <tissue evidence="2">Gut</tissue>
    </source>
</reference>
<dbReference type="SUPFAM" id="SSF48371">
    <property type="entry name" value="ARM repeat"/>
    <property type="match status" value="1"/>
</dbReference>
<dbReference type="EMBL" id="JARBJD010000004">
    <property type="protein sequence ID" value="KAK2963968.1"/>
    <property type="molecule type" value="Genomic_DNA"/>
</dbReference>
<comment type="caution">
    <text evidence="2">The sequence shown here is derived from an EMBL/GenBank/DDBJ whole genome shotgun (WGS) entry which is preliminary data.</text>
</comment>
<feature type="region of interest" description="Disordered" evidence="1">
    <location>
        <begin position="318"/>
        <end position="350"/>
    </location>
</feature>
<organism evidence="2 3">
    <name type="scientific">Blattamonas nauphoetae</name>
    <dbReference type="NCBI Taxonomy" id="2049346"/>
    <lineage>
        <taxon>Eukaryota</taxon>
        <taxon>Metamonada</taxon>
        <taxon>Preaxostyla</taxon>
        <taxon>Oxymonadida</taxon>
        <taxon>Blattamonas</taxon>
    </lineage>
</organism>
<evidence type="ECO:0000313" key="3">
    <source>
        <dbReference type="Proteomes" id="UP001281761"/>
    </source>
</evidence>
<gene>
    <name evidence="2" type="ORF">BLNAU_1049</name>
</gene>
<dbReference type="InterPro" id="IPR016024">
    <property type="entry name" value="ARM-type_fold"/>
</dbReference>
<evidence type="ECO:0000256" key="1">
    <source>
        <dbReference type="SAM" id="MobiDB-lite"/>
    </source>
</evidence>
<dbReference type="Proteomes" id="UP001281761">
    <property type="component" value="Unassembled WGS sequence"/>
</dbReference>
<protein>
    <submittedName>
        <fullName evidence="2">Uncharacterized protein</fullName>
    </submittedName>
</protein>
<evidence type="ECO:0000313" key="2">
    <source>
        <dbReference type="EMBL" id="KAK2963968.1"/>
    </source>
</evidence>
<accession>A0ABQ9YJR0</accession>
<keyword evidence="3" id="KW-1185">Reference proteome</keyword>
<sequence length="679" mass="75601">MQELFMLTKSSAFSIIQHRTHGQRNTDYGRLYKLKASTNTLLDFIIAELRQVQTVSVGLYPLSMIEPLLPHLLLFINSTEWSIQRKAGIILNRVTSISRDITVPTLNLIGTVGPTADINLNDRTSLAKLPINFPASSTLIRRLSDLFTDPDFTSRWVEKVQLLIRIASCLMTSSKTLGNMANCLPLTLLELTLIAAPPSNHLHILTIYHQFVLDCGNYVVIKAPFMKSLLRALTPDAPSNGQLIVTLSQFLTSLASLSTVWDALTPCLSDSTPSSRLALSLLARIEADKQETPALNENEAQQIVDRLLEIEQQCSLHTDTQNTNKTTTDGTPLSPHVDGKGQPTSSARTGTSVSQLVDVWRVMRMVVSSLARSPSGLERMQLLYPLIFLRLKGRGTSLIRKDEQAEPKKDELLTALLRVCSALTPLLRTVDCFPLVHLVSSFSNSIYRDTNHRLVLRTLSKPFLGMKEFFLRVDEATQGLYAYDITRHVLFFTPSAEEVSAEAEDVPAEADCIVSRPLPLLKLFVDTENNRTTPDQTRRQLLLHLLSTMERTNDFDLSTVCGVLLSFSRLPPGTTELIHSFNDTLIVTRNPSPPMCPEETCHLMISLLKLASPNEADSEERWRVVLREEGSEDMLNMILKEPLAELARKNGMNCTVPSFLFSSSIIFGDNIPAGTPPEV</sequence>
<name>A0ABQ9YJR0_9EUKA</name>
<feature type="compositionally biased region" description="Low complexity" evidence="1">
    <location>
        <begin position="318"/>
        <end position="331"/>
    </location>
</feature>
<proteinExistence type="predicted"/>